<evidence type="ECO:0000256" key="1">
    <source>
        <dbReference type="ARBA" id="ARBA00023118"/>
    </source>
</evidence>
<keyword evidence="4" id="KW-1185">Reference proteome</keyword>
<evidence type="ECO:0000313" key="3">
    <source>
        <dbReference type="EMBL" id="MFC1443133.1"/>
    </source>
</evidence>
<evidence type="ECO:0000256" key="2">
    <source>
        <dbReference type="SAM" id="MobiDB-lite"/>
    </source>
</evidence>
<proteinExistence type="predicted"/>
<name>A0ABV6XXY4_9ACTN</name>
<organism evidence="3 4">
    <name type="scientific">Streptacidiphilus jeojiensis</name>
    <dbReference type="NCBI Taxonomy" id="3229225"/>
    <lineage>
        <taxon>Bacteria</taxon>
        <taxon>Bacillati</taxon>
        <taxon>Actinomycetota</taxon>
        <taxon>Actinomycetes</taxon>
        <taxon>Kitasatosporales</taxon>
        <taxon>Streptomycetaceae</taxon>
        <taxon>Streptacidiphilus</taxon>
    </lineage>
</organism>
<keyword evidence="1" id="KW-0051">Antiviral defense</keyword>
<dbReference type="InterPro" id="IPR010147">
    <property type="entry name" value="CRISPR-assoc_prot_CasD"/>
</dbReference>
<dbReference type="Gene3D" id="3.30.70.2660">
    <property type="match status" value="1"/>
</dbReference>
<reference evidence="3 4" key="1">
    <citation type="submission" date="2024-06" db="EMBL/GenBank/DDBJ databases">
        <authorList>
            <person name="Lee S.D."/>
        </authorList>
    </citation>
    <scope>NUCLEOTIDE SEQUENCE [LARGE SCALE GENOMIC DNA]</scope>
    <source>
        <strain evidence="3 4">N1-10</strain>
    </source>
</reference>
<dbReference type="NCBIfam" id="TIGR02593">
    <property type="entry name" value="CRISPR_cas5"/>
    <property type="match status" value="1"/>
</dbReference>
<feature type="region of interest" description="Disordered" evidence="2">
    <location>
        <begin position="76"/>
        <end position="97"/>
    </location>
</feature>
<protein>
    <submittedName>
        <fullName evidence="3">Type I-E CRISPR-associated protein Cas5/CasD</fullName>
    </submittedName>
</protein>
<dbReference type="RefSeq" id="WP_380568185.1">
    <property type="nucleotide sequence ID" value="NZ_JBEUKS010000015.1"/>
</dbReference>
<dbReference type="CDD" id="cd09756">
    <property type="entry name" value="Cas5_I-E"/>
    <property type="match status" value="1"/>
</dbReference>
<dbReference type="InterPro" id="IPR013422">
    <property type="entry name" value="CRISPR-assoc_prot_Cas5_N"/>
</dbReference>
<dbReference type="InterPro" id="IPR021124">
    <property type="entry name" value="CRISPR-assoc_prot_Cas5"/>
</dbReference>
<sequence length="248" mass="26843">MSGGLLLHLSGPWQSWGGEADFTVRTTHRFPTRSGLTGMIAAALGRPRDSDNTDLTQLRYTIRVDRPGQREADFHTVGGGYPPHLTPATADGKRRPEGKGTIISERWYLADAAFTLAVTGPTATLTLAAEGLARPVYAPYLGRRSCPPDTPILIRAHVPDPVGELDRMPLHRPTAPNKAPQPVTFIYDQAPEPGAHPDAEIRDEAGPNGTCAPRPLWQRTRLLPHAPDTPGGTAWIDALTAYRKEAST</sequence>
<dbReference type="NCBIfam" id="TIGR01868">
    <property type="entry name" value="casD_Cas5e"/>
    <property type="match status" value="1"/>
</dbReference>
<feature type="compositionally biased region" description="Basic and acidic residues" evidence="2">
    <location>
        <begin position="195"/>
        <end position="205"/>
    </location>
</feature>
<feature type="region of interest" description="Disordered" evidence="2">
    <location>
        <begin position="188"/>
        <end position="216"/>
    </location>
</feature>
<dbReference type="EMBL" id="JBEUKS010000015">
    <property type="protein sequence ID" value="MFC1443133.1"/>
    <property type="molecule type" value="Genomic_DNA"/>
</dbReference>
<dbReference type="Proteomes" id="UP001592581">
    <property type="component" value="Unassembled WGS sequence"/>
</dbReference>
<evidence type="ECO:0000313" key="4">
    <source>
        <dbReference type="Proteomes" id="UP001592581"/>
    </source>
</evidence>
<gene>
    <name evidence="3" type="primary">cas5e</name>
    <name evidence="3" type="ORF">ABUW04_33335</name>
</gene>
<comment type="caution">
    <text evidence="3">The sequence shown here is derived from an EMBL/GenBank/DDBJ whole genome shotgun (WGS) entry which is preliminary data.</text>
</comment>
<accession>A0ABV6XXY4</accession>
<dbReference type="Pfam" id="PF09704">
    <property type="entry name" value="Cas_Cas5d"/>
    <property type="match status" value="1"/>
</dbReference>